<feature type="chain" id="PRO_5017768467" evidence="1">
    <location>
        <begin position="26"/>
        <end position="195"/>
    </location>
</feature>
<accession>A0A3D9D484</accession>
<proteinExistence type="predicted"/>
<evidence type="ECO:0000256" key="1">
    <source>
        <dbReference type="SAM" id="SignalP"/>
    </source>
</evidence>
<dbReference type="Proteomes" id="UP000257030">
    <property type="component" value="Unassembled WGS sequence"/>
</dbReference>
<dbReference type="EMBL" id="QNUH01000032">
    <property type="protein sequence ID" value="REC72823.1"/>
    <property type="molecule type" value="Genomic_DNA"/>
</dbReference>
<sequence>MKKNLLLLAFCYSVFYLSQVGISTANPNLSADLELGSGNKALLLNRVPNTNAVPNPVSGMMIYDQSEECVKAYQDNRWTGCLGKGLLKSSGLKNVSLETLNSVSLLCTSATVSPPLISGKAYRGTLTVPYSNGDGSFYEKQNIQTNGITAFLPAGNFSKGNGELHYIVSGIPDKTGNVTFYLNVAGKSCSFISKN</sequence>
<dbReference type="RefSeq" id="WP_116014944.1">
    <property type="nucleotide sequence ID" value="NZ_QNUH01000032.1"/>
</dbReference>
<evidence type="ECO:0000313" key="3">
    <source>
        <dbReference type="Proteomes" id="UP000257030"/>
    </source>
</evidence>
<feature type="signal peptide" evidence="1">
    <location>
        <begin position="1"/>
        <end position="25"/>
    </location>
</feature>
<comment type="caution">
    <text evidence="2">The sequence shown here is derived from an EMBL/GenBank/DDBJ whole genome shotgun (WGS) entry which is preliminary data.</text>
</comment>
<protein>
    <submittedName>
        <fullName evidence="2">Uncharacterized protein</fullName>
    </submittedName>
</protein>
<keyword evidence="3" id="KW-1185">Reference proteome</keyword>
<dbReference type="AlphaFoldDB" id="A0A3D9D484"/>
<name>A0A3D9D484_9FLAO</name>
<reference evidence="2 3" key="1">
    <citation type="journal article" date="2010" name="Syst. Appl. Microbiol.">
        <title>Four new species of Chryseobacterium from the rhizosphere of coastal sand dune plants, Chryseobacterium elymi sp. nov., Chryseobacterium hagamense sp. nov., Chryseobacterium lathyri sp. nov. and Chryseobacterium rhizosphaerae sp. nov.</title>
        <authorList>
            <person name="Cho S.H."/>
            <person name="Lee K.S."/>
            <person name="Shin D.S."/>
            <person name="Han J.H."/>
            <person name="Park K.S."/>
            <person name="Lee C.H."/>
            <person name="Park K.H."/>
            <person name="Kim S.B."/>
        </authorList>
    </citation>
    <scope>NUCLEOTIDE SEQUENCE [LARGE SCALE GENOMIC DNA]</scope>
    <source>
        <strain evidence="2 3">KCTC 22547</strain>
    </source>
</reference>
<gene>
    <name evidence="2" type="ORF">DRF60_19940</name>
</gene>
<organism evidence="2 3">
    <name type="scientific">Chryseobacterium elymi</name>
    <dbReference type="NCBI Taxonomy" id="395936"/>
    <lineage>
        <taxon>Bacteria</taxon>
        <taxon>Pseudomonadati</taxon>
        <taxon>Bacteroidota</taxon>
        <taxon>Flavobacteriia</taxon>
        <taxon>Flavobacteriales</taxon>
        <taxon>Weeksellaceae</taxon>
        <taxon>Chryseobacterium group</taxon>
        <taxon>Chryseobacterium</taxon>
    </lineage>
</organism>
<evidence type="ECO:0000313" key="2">
    <source>
        <dbReference type="EMBL" id="REC72823.1"/>
    </source>
</evidence>
<dbReference type="OrthoDB" id="1246284at2"/>
<keyword evidence="1" id="KW-0732">Signal</keyword>